<dbReference type="Proteomes" id="UP000076727">
    <property type="component" value="Unassembled WGS sequence"/>
</dbReference>
<sequence length="109" mass="12153">MRFKDSASYHVLPQPLFSGCRRRTSSHAAGQSYNSKPWFRRAYNYPLRYSVWAGIVARGVTASANPQGFCFLDDSAHAPCSKQDSAAASTFPRPPTLRIPSAESLRPFR</sequence>
<evidence type="ECO:0000256" key="1">
    <source>
        <dbReference type="SAM" id="MobiDB-lite"/>
    </source>
</evidence>
<keyword evidence="3" id="KW-1185">Reference proteome</keyword>
<organism evidence="2 3">
    <name type="scientific">Daedalea quercina L-15889</name>
    <dbReference type="NCBI Taxonomy" id="1314783"/>
    <lineage>
        <taxon>Eukaryota</taxon>
        <taxon>Fungi</taxon>
        <taxon>Dikarya</taxon>
        <taxon>Basidiomycota</taxon>
        <taxon>Agaricomycotina</taxon>
        <taxon>Agaricomycetes</taxon>
        <taxon>Polyporales</taxon>
        <taxon>Fomitopsis</taxon>
    </lineage>
</organism>
<evidence type="ECO:0000313" key="2">
    <source>
        <dbReference type="EMBL" id="KZT66761.1"/>
    </source>
</evidence>
<reference evidence="2 3" key="1">
    <citation type="journal article" date="2016" name="Mol. Biol. Evol.">
        <title>Comparative Genomics of Early-Diverging Mushroom-Forming Fungi Provides Insights into the Origins of Lignocellulose Decay Capabilities.</title>
        <authorList>
            <person name="Nagy L.G."/>
            <person name="Riley R."/>
            <person name="Tritt A."/>
            <person name="Adam C."/>
            <person name="Daum C."/>
            <person name="Floudas D."/>
            <person name="Sun H."/>
            <person name="Yadav J.S."/>
            <person name="Pangilinan J."/>
            <person name="Larsson K.H."/>
            <person name="Matsuura K."/>
            <person name="Barry K."/>
            <person name="Labutti K."/>
            <person name="Kuo R."/>
            <person name="Ohm R.A."/>
            <person name="Bhattacharya S.S."/>
            <person name="Shirouzu T."/>
            <person name="Yoshinaga Y."/>
            <person name="Martin F.M."/>
            <person name="Grigoriev I.V."/>
            <person name="Hibbett D.S."/>
        </authorList>
    </citation>
    <scope>NUCLEOTIDE SEQUENCE [LARGE SCALE GENOMIC DNA]</scope>
    <source>
        <strain evidence="2 3">L-15889</strain>
    </source>
</reference>
<protein>
    <submittedName>
        <fullName evidence="2">Uncharacterized protein</fullName>
    </submittedName>
</protein>
<dbReference type="PROSITE" id="PS51257">
    <property type="entry name" value="PROKAR_LIPOPROTEIN"/>
    <property type="match status" value="1"/>
</dbReference>
<feature type="region of interest" description="Disordered" evidence="1">
    <location>
        <begin position="83"/>
        <end position="109"/>
    </location>
</feature>
<dbReference type="AlphaFoldDB" id="A0A165NBD8"/>
<accession>A0A165NBD8</accession>
<evidence type="ECO:0000313" key="3">
    <source>
        <dbReference type="Proteomes" id="UP000076727"/>
    </source>
</evidence>
<name>A0A165NBD8_9APHY</name>
<gene>
    <name evidence="2" type="ORF">DAEQUDRAFT_438652</name>
</gene>
<proteinExistence type="predicted"/>
<dbReference type="EMBL" id="KV429084">
    <property type="protein sequence ID" value="KZT66761.1"/>
    <property type="molecule type" value="Genomic_DNA"/>
</dbReference>